<gene>
    <name evidence="1" type="ORF">PORCRE_894</name>
</gene>
<sequence>MTGSLDASRKGCRAIGRSLNIFLRQAEHLFEENSKQFF</sequence>
<name>T1DSB0_9PORP</name>
<organism evidence="1 2">
    <name type="scientific">Porphyromonas crevioricanis JCM 15906</name>
    <dbReference type="NCBI Taxonomy" id="1305617"/>
    <lineage>
        <taxon>Bacteria</taxon>
        <taxon>Pseudomonadati</taxon>
        <taxon>Bacteroidota</taxon>
        <taxon>Bacteroidia</taxon>
        <taxon>Bacteroidales</taxon>
        <taxon>Porphyromonadaceae</taxon>
        <taxon>Porphyromonas</taxon>
    </lineage>
</organism>
<accession>T1DSB0</accession>
<dbReference type="EMBL" id="BAOU01000021">
    <property type="protein sequence ID" value="GAD05194.1"/>
    <property type="molecule type" value="Genomic_DNA"/>
</dbReference>
<reference evidence="1 2" key="2">
    <citation type="journal article" date="2013" name="Genome Announc.">
        <title>Draft Genome Sequences of Porphyromonas crevioricanis JCM 15906T and Porphyromonas cansulci JCM 13913T Isolated from a Canine Oral Cavity.</title>
        <authorList>
            <person name="Sakamoto M."/>
            <person name="Tanaka N."/>
            <person name="Shiwa Y."/>
            <person name="Yoshikawa H."/>
            <person name="Ohkuma M."/>
        </authorList>
    </citation>
    <scope>NUCLEOTIDE SEQUENCE [LARGE SCALE GENOMIC DNA]</scope>
    <source>
        <strain evidence="1 2">JCM 15906</strain>
    </source>
</reference>
<protein>
    <submittedName>
        <fullName evidence="1">Uncharacterized protein</fullName>
    </submittedName>
</protein>
<evidence type="ECO:0000313" key="2">
    <source>
        <dbReference type="Proteomes" id="UP000018031"/>
    </source>
</evidence>
<comment type="caution">
    <text evidence="1">The sequence shown here is derived from an EMBL/GenBank/DDBJ whole genome shotgun (WGS) entry which is preliminary data.</text>
</comment>
<evidence type="ECO:0000313" key="1">
    <source>
        <dbReference type="EMBL" id="GAD05194.1"/>
    </source>
</evidence>
<dbReference type="AlphaFoldDB" id="T1DSB0"/>
<reference evidence="2" key="1">
    <citation type="journal article" date="2013" name="Genome">
        <title>Draft Genome Sequences of Porphyromonas crevioricanis JCM 15906T and Porphyromonas cansulci JCM 13913T Isolated from a Canine Oral Cavity.</title>
        <authorList>
            <person name="Sakamoto M."/>
            <person name="Tanaka N."/>
            <person name="Shiwa Y."/>
            <person name="Yoshikawa H."/>
            <person name="Ohkuma M."/>
        </authorList>
    </citation>
    <scope>NUCLEOTIDE SEQUENCE [LARGE SCALE GENOMIC DNA]</scope>
    <source>
        <strain evidence="2">JCM 15906</strain>
    </source>
</reference>
<dbReference type="Proteomes" id="UP000018031">
    <property type="component" value="Unassembled WGS sequence"/>
</dbReference>
<proteinExistence type="predicted"/>